<dbReference type="Gene3D" id="3.40.50.1000">
    <property type="entry name" value="HAD superfamily/HAD-like"/>
    <property type="match status" value="1"/>
</dbReference>
<dbReference type="EMBL" id="LAZR01001018">
    <property type="protein sequence ID" value="KKN52470.1"/>
    <property type="molecule type" value="Genomic_DNA"/>
</dbReference>
<dbReference type="CDD" id="cd07505">
    <property type="entry name" value="HAD_BPGM-like"/>
    <property type="match status" value="1"/>
</dbReference>
<keyword evidence="4" id="KW-0119">Carbohydrate metabolism</keyword>
<reference evidence="5" key="1">
    <citation type="journal article" date="2015" name="Nature">
        <title>Complex archaea that bridge the gap between prokaryotes and eukaryotes.</title>
        <authorList>
            <person name="Spang A."/>
            <person name="Saw J.H."/>
            <person name="Jorgensen S.L."/>
            <person name="Zaremba-Niedzwiedzka K."/>
            <person name="Martijn J."/>
            <person name="Lind A.E."/>
            <person name="van Eijk R."/>
            <person name="Schleper C."/>
            <person name="Guy L."/>
            <person name="Ettema T.J."/>
        </authorList>
    </citation>
    <scope>NUCLEOTIDE SEQUENCE</scope>
</reference>
<keyword evidence="3" id="KW-0460">Magnesium</keyword>
<dbReference type="PANTHER" id="PTHR46193">
    <property type="entry name" value="6-PHOSPHOGLUCONATE PHOSPHATASE"/>
    <property type="match status" value="1"/>
</dbReference>
<comment type="cofactor">
    <cofactor evidence="1">
        <name>Mg(2+)</name>
        <dbReference type="ChEBI" id="CHEBI:18420"/>
    </cofactor>
</comment>
<dbReference type="InterPro" id="IPR023214">
    <property type="entry name" value="HAD_sf"/>
</dbReference>
<dbReference type="PANTHER" id="PTHR46193:SF18">
    <property type="entry name" value="HEXITOL PHOSPHATASE B"/>
    <property type="match status" value="1"/>
</dbReference>
<keyword evidence="2" id="KW-0479">Metal-binding</keyword>
<evidence type="ECO:0008006" key="6">
    <source>
        <dbReference type="Google" id="ProtNLM"/>
    </source>
</evidence>
<dbReference type="InterPro" id="IPR023198">
    <property type="entry name" value="PGP-like_dom2"/>
</dbReference>
<dbReference type="SFLD" id="SFLDS00003">
    <property type="entry name" value="Haloacid_Dehalogenase"/>
    <property type="match status" value="1"/>
</dbReference>
<dbReference type="GO" id="GO:0003824">
    <property type="term" value="F:catalytic activity"/>
    <property type="evidence" value="ECO:0007669"/>
    <property type="project" value="UniProtKB-ARBA"/>
</dbReference>
<dbReference type="GO" id="GO:0046872">
    <property type="term" value="F:metal ion binding"/>
    <property type="evidence" value="ECO:0007669"/>
    <property type="project" value="UniProtKB-KW"/>
</dbReference>
<proteinExistence type="predicted"/>
<evidence type="ECO:0000256" key="2">
    <source>
        <dbReference type="ARBA" id="ARBA00022723"/>
    </source>
</evidence>
<sequence length="218" mass="24219">MTLQAVLFDMDGTLVDSESMHFVCWSKLLKPYGVSYLENDFCQRFSGRPTLEAAIEIKQEHSLSVSAQFLADEKYRLFGEYVITHLPPLMPFTEQTLKAVKASGLKMALVTGSAKSEAMPILKGLGFYELFDTVVTKDDVTNPKPAGDPYLLALKQINIQAGNAIAVEDTFTGVTAANNALLRVVAIANNHTKDHDFSQATYKMSNLDEFWQWAQSQL</sequence>
<dbReference type="InterPro" id="IPR041492">
    <property type="entry name" value="HAD_2"/>
</dbReference>
<comment type="caution">
    <text evidence="5">The sequence shown here is derived from an EMBL/GenBank/DDBJ whole genome shotgun (WGS) entry which is preliminary data.</text>
</comment>
<dbReference type="SUPFAM" id="SSF56784">
    <property type="entry name" value="HAD-like"/>
    <property type="match status" value="1"/>
</dbReference>
<evidence type="ECO:0000256" key="3">
    <source>
        <dbReference type="ARBA" id="ARBA00022842"/>
    </source>
</evidence>
<name>A0A0F9R7E6_9ZZZZ</name>
<dbReference type="Gene3D" id="1.10.150.240">
    <property type="entry name" value="Putative phosphatase, domain 2"/>
    <property type="match status" value="1"/>
</dbReference>
<evidence type="ECO:0000256" key="1">
    <source>
        <dbReference type="ARBA" id="ARBA00001946"/>
    </source>
</evidence>
<accession>A0A0F9R7E6</accession>
<dbReference type="NCBIfam" id="TIGR01509">
    <property type="entry name" value="HAD-SF-IA-v3"/>
    <property type="match status" value="1"/>
</dbReference>
<protein>
    <recommendedName>
        <fullName evidence="6">HAD family phosphatase</fullName>
    </recommendedName>
</protein>
<dbReference type="AlphaFoldDB" id="A0A0F9R7E6"/>
<dbReference type="InterPro" id="IPR006439">
    <property type="entry name" value="HAD-SF_hydro_IA"/>
</dbReference>
<gene>
    <name evidence="5" type="ORF">LCGC14_0612340</name>
</gene>
<evidence type="ECO:0000313" key="5">
    <source>
        <dbReference type="EMBL" id="KKN52470.1"/>
    </source>
</evidence>
<dbReference type="InterPro" id="IPR051600">
    <property type="entry name" value="Beta-PGM-like"/>
</dbReference>
<dbReference type="InterPro" id="IPR036412">
    <property type="entry name" value="HAD-like_sf"/>
</dbReference>
<dbReference type="SFLD" id="SFLDG01135">
    <property type="entry name" value="C1.5.6:_HAD__Beta-PGM__Phospha"/>
    <property type="match status" value="1"/>
</dbReference>
<dbReference type="FunFam" id="3.40.50.1000:FF:000162">
    <property type="entry name" value="HAD-like protein"/>
    <property type="match status" value="1"/>
</dbReference>
<dbReference type="SFLD" id="SFLDG01129">
    <property type="entry name" value="C1.5:_HAD__Beta-PGM__Phosphata"/>
    <property type="match status" value="1"/>
</dbReference>
<dbReference type="Pfam" id="PF13419">
    <property type="entry name" value="HAD_2"/>
    <property type="match status" value="1"/>
</dbReference>
<evidence type="ECO:0000256" key="4">
    <source>
        <dbReference type="ARBA" id="ARBA00023277"/>
    </source>
</evidence>
<organism evidence="5">
    <name type="scientific">marine sediment metagenome</name>
    <dbReference type="NCBI Taxonomy" id="412755"/>
    <lineage>
        <taxon>unclassified sequences</taxon>
        <taxon>metagenomes</taxon>
        <taxon>ecological metagenomes</taxon>
    </lineage>
</organism>